<dbReference type="Pfam" id="PF00700">
    <property type="entry name" value="Flagellin_C"/>
    <property type="match status" value="1"/>
</dbReference>
<protein>
    <submittedName>
        <fullName evidence="6">Flagellar hook-associated protein FlgL</fullName>
    </submittedName>
</protein>
<keyword evidence="6" id="KW-0966">Cell projection</keyword>
<dbReference type="InterPro" id="IPR046358">
    <property type="entry name" value="Flagellin_C"/>
</dbReference>
<dbReference type="EMBL" id="JBHTJF010000043">
    <property type="protein sequence ID" value="MFD0944649.1"/>
    <property type="molecule type" value="Genomic_DNA"/>
</dbReference>
<dbReference type="SUPFAM" id="SSF64518">
    <property type="entry name" value="Phase 1 flagellin"/>
    <property type="match status" value="1"/>
</dbReference>
<dbReference type="InterPro" id="IPR013384">
    <property type="entry name" value="Flagell_FlgL"/>
</dbReference>
<feature type="domain" description="Flagellin C-terminal" evidence="5">
    <location>
        <begin position="237"/>
        <end position="317"/>
    </location>
</feature>
<dbReference type="InterPro" id="IPR001029">
    <property type="entry name" value="Flagellin_N"/>
</dbReference>
<comment type="caution">
    <text evidence="6">The sequence shown here is derived from an EMBL/GenBank/DDBJ whole genome shotgun (WGS) entry which is preliminary data.</text>
</comment>
<reference evidence="7" key="1">
    <citation type="journal article" date="2019" name="Int. J. Syst. Evol. Microbiol.">
        <title>The Global Catalogue of Microorganisms (GCM) 10K type strain sequencing project: providing services to taxonomists for standard genome sequencing and annotation.</title>
        <authorList>
            <consortium name="The Broad Institute Genomics Platform"/>
            <consortium name="The Broad Institute Genome Sequencing Center for Infectious Disease"/>
            <person name="Wu L."/>
            <person name="Ma J."/>
        </authorList>
    </citation>
    <scope>NUCLEOTIDE SEQUENCE [LARGE SCALE GENOMIC DNA]</scope>
    <source>
        <strain evidence="7">CCUG 63563</strain>
    </source>
</reference>
<evidence type="ECO:0000259" key="5">
    <source>
        <dbReference type="Pfam" id="PF00700"/>
    </source>
</evidence>
<accession>A0ABW3H5U0</accession>
<proteinExistence type="inferred from homology"/>
<dbReference type="InterPro" id="IPR001492">
    <property type="entry name" value="Flagellin"/>
</dbReference>
<evidence type="ECO:0000256" key="1">
    <source>
        <dbReference type="ARBA" id="ARBA00004365"/>
    </source>
</evidence>
<organism evidence="6 7">
    <name type="scientific">Savagea faecisuis</name>
    <dbReference type="NCBI Taxonomy" id="1274803"/>
    <lineage>
        <taxon>Bacteria</taxon>
        <taxon>Bacillati</taxon>
        <taxon>Bacillota</taxon>
        <taxon>Bacilli</taxon>
        <taxon>Bacillales</taxon>
        <taxon>Caryophanaceae</taxon>
        <taxon>Savagea</taxon>
    </lineage>
</organism>
<gene>
    <name evidence="6" type="primary">flgL</name>
    <name evidence="6" type="ORF">ACFQ0V_12940</name>
</gene>
<dbReference type="PANTHER" id="PTHR42792:SF1">
    <property type="entry name" value="FLAGELLAR HOOK-ASSOCIATED PROTEIN 3"/>
    <property type="match status" value="1"/>
</dbReference>
<evidence type="ECO:0000313" key="7">
    <source>
        <dbReference type="Proteomes" id="UP001596976"/>
    </source>
</evidence>
<name>A0ABW3H5U0_9BACL</name>
<evidence type="ECO:0000313" key="6">
    <source>
        <dbReference type="EMBL" id="MFD0944649.1"/>
    </source>
</evidence>
<dbReference type="PANTHER" id="PTHR42792">
    <property type="entry name" value="FLAGELLIN"/>
    <property type="match status" value="1"/>
</dbReference>
<keyword evidence="6" id="KW-0282">Flagellum</keyword>
<evidence type="ECO:0000259" key="4">
    <source>
        <dbReference type="Pfam" id="PF00669"/>
    </source>
</evidence>
<comment type="similarity">
    <text evidence="2">Belongs to the bacterial flagellin family.</text>
</comment>
<evidence type="ECO:0000256" key="3">
    <source>
        <dbReference type="ARBA" id="ARBA00023143"/>
    </source>
</evidence>
<dbReference type="Pfam" id="PF00669">
    <property type="entry name" value="Flagellin_N"/>
    <property type="match status" value="1"/>
</dbReference>
<comment type="subcellular location">
    <subcellularLocation>
        <location evidence="1">Bacterial flagellum</location>
    </subcellularLocation>
</comment>
<evidence type="ECO:0000256" key="2">
    <source>
        <dbReference type="ARBA" id="ARBA00005709"/>
    </source>
</evidence>
<feature type="domain" description="Flagellin N-terminal" evidence="4">
    <location>
        <begin position="5"/>
        <end position="140"/>
    </location>
</feature>
<dbReference type="RefSeq" id="WP_381014356.1">
    <property type="nucleotide sequence ID" value="NZ_JBHTJF010000043.1"/>
</dbReference>
<keyword evidence="3" id="KW-0975">Bacterial flagellum</keyword>
<sequence length="319" mass="36033">MRVTQSMLSNNMLRNLSSSYNKMGKLQDQLNTGKKVNRPSDDPVVAMKGIAYRHQVAKVEQFKRNVGDVHNWLDSTDAALDNAGEVLKRARELMVNVPTDSMTYDDRQKIAQELKQLQESMRDIANAKVGDKYIFSGTKTGSPLFINTKAYGDLDQIQKDLYEKVDDDSYRLIADAKNGTQREVKIEVFDGVELQVNTLGIGIFDEIDKKFTTMIQDIEGDKNNQTSKPDLDKHIASMDDALNIVLEARAVVGARQNRAELMDNRLDLQEMAAKKQMSQNEDIDYEVVITDLMTQESIHRAALSIGARIIQPTLVDFLR</sequence>
<keyword evidence="6" id="KW-0969">Cilium</keyword>
<keyword evidence="7" id="KW-1185">Reference proteome</keyword>
<dbReference type="Gene3D" id="1.20.1330.10">
    <property type="entry name" value="f41 fragment of flagellin, N-terminal domain"/>
    <property type="match status" value="1"/>
</dbReference>
<dbReference type="NCBIfam" id="TIGR02550">
    <property type="entry name" value="flagell_flgL"/>
    <property type="match status" value="1"/>
</dbReference>
<dbReference type="Proteomes" id="UP001596976">
    <property type="component" value="Unassembled WGS sequence"/>
</dbReference>